<dbReference type="Proteomes" id="UP000448199">
    <property type="component" value="Unassembled WGS sequence"/>
</dbReference>
<gene>
    <name evidence="1" type="ORF">GRI69_01150</name>
</gene>
<evidence type="ECO:0000313" key="2">
    <source>
        <dbReference type="Proteomes" id="UP000448199"/>
    </source>
</evidence>
<dbReference type="EMBL" id="WTYC01000001">
    <property type="protein sequence ID" value="MXO46867.1"/>
    <property type="molecule type" value="Genomic_DNA"/>
</dbReference>
<evidence type="ECO:0000313" key="1">
    <source>
        <dbReference type="EMBL" id="MXO46867.1"/>
    </source>
</evidence>
<accession>A0A844XNP1</accession>
<keyword evidence="2" id="KW-1185">Reference proteome</keyword>
<organism evidence="1 2">
    <name type="scientific">Qipengyuania vulgaris</name>
    <dbReference type="NCBI Taxonomy" id="291985"/>
    <lineage>
        <taxon>Bacteria</taxon>
        <taxon>Pseudomonadati</taxon>
        <taxon>Pseudomonadota</taxon>
        <taxon>Alphaproteobacteria</taxon>
        <taxon>Sphingomonadales</taxon>
        <taxon>Erythrobacteraceae</taxon>
        <taxon>Qipengyuania</taxon>
    </lineage>
</organism>
<sequence length="112" mass="12010">MNLTLHARIEIGLAMALLLGSCGGGGVVTRDEVIDIADDAVDGSDLGQRLEALASRVEELEAQTALNATNIETAFTNADSDRETANGNAEILNDFKDNTHDRLDRIEIRLGM</sequence>
<dbReference type="AlphaFoldDB" id="A0A844XNP1"/>
<dbReference type="RefSeq" id="WP_160726488.1">
    <property type="nucleotide sequence ID" value="NZ_WTYC01000001.1"/>
</dbReference>
<name>A0A844XNP1_9SPHN</name>
<proteinExistence type="predicted"/>
<protein>
    <submittedName>
        <fullName evidence="1">Uncharacterized protein</fullName>
    </submittedName>
</protein>
<reference evidence="1 2" key="1">
    <citation type="submission" date="2019-12" db="EMBL/GenBank/DDBJ databases">
        <title>Genomic-based taxomic classification of the family Erythrobacteraceae.</title>
        <authorList>
            <person name="Xu L."/>
        </authorList>
    </citation>
    <scope>NUCLEOTIDE SEQUENCE [LARGE SCALE GENOMIC DNA]</scope>
    <source>
        <strain evidence="1 2">DSM 17792</strain>
    </source>
</reference>
<comment type="caution">
    <text evidence="1">The sequence shown here is derived from an EMBL/GenBank/DDBJ whole genome shotgun (WGS) entry which is preliminary data.</text>
</comment>